<sequence length="287" mass="29538">IGSIVAIIFTLIGKRGLINWVVARGYAYIAGGAVGISYKVDGEEYINAGRPAIYICNHQSAGDLFVMGRIFPKNCVVISKSSLKFVPIMGTFCNALRAVDPFIGGERARCGGRTGNENSNFVDMFVDVADLLGGGGGREGAAAAVVVRAGVGGGEALGVRDGNGGAAVLRFGGVIEFKLAAAALPRLLGSVFLVGKIGGEGTVAVARLPVLGALGRPPGKGGGTAKSDYIESKLNLKPPRLFNFGTPPAKRPPRPIGIGACVAPLFLAEPERLRDSPPDALAEDLPI</sequence>
<proteinExistence type="predicted"/>
<protein>
    <submittedName>
        <fullName evidence="1">5778_t:CDS:1</fullName>
    </submittedName>
</protein>
<organism evidence="1 2">
    <name type="scientific">Acaulospora colombiana</name>
    <dbReference type="NCBI Taxonomy" id="27376"/>
    <lineage>
        <taxon>Eukaryota</taxon>
        <taxon>Fungi</taxon>
        <taxon>Fungi incertae sedis</taxon>
        <taxon>Mucoromycota</taxon>
        <taxon>Glomeromycotina</taxon>
        <taxon>Glomeromycetes</taxon>
        <taxon>Diversisporales</taxon>
        <taxon>Acaulosporaceae</taxon>
        <taxon>Acaulospora</taxon>
    </lineage>
</organism>
<feature type="non-terminal residue" evidence="1">
    <location>
        <position position="1"/>
    </location>
</feature>
<evidence type="ECO:0000313" key="2">
    <source>
        <dbReference type="Proteomes" id="UP000789525"/>
    </source>
</evidence>
<dbReference type="EMBL" id="CAJVPT010009830">
    <property type="protein sequence ID" value="CAG8564848.1"/>
    <property type="molecule type" value="Genomic_DNA"/>
</dbReference>
<dbReference type="Proteomes" id="UP000789525">
    <property type="component" value="Unassembled WGS sequence"/>
</dbReference>
<gene>
    <name evidence="1" type="ORF">ACOLOM_LOCUS5373</name>
</gene>
<reference evidence="1" key="1">
    <citation type="submission" date="2021-06" db="EMBL/GenBank/DDBJ databases">
        <authorList>
            <person name="Kallberg Y."/>
            <person name="Tangrot J."/>
            <person name="Rosling A."/>
        </authorList>
    </citation>
    <scope>NUCLEOTIDE SEQUENCE</scope>
    <source>
        <strain evidence="1">CL356</strain>
    </source>
</reference>
<comment type="caution">
    <text evidence="1">The sequence shown here is derived from an EMBL/GenBank/DDBJ whole genome shotgun (WGS) entry which is preliminary data.</text>
</comment>
<name>A0ACA9M1U6_9GLOM</name>
<keyword evidence="2" id="KW-1185">Reference proteome</keyword>
<evidence type="ECO:0000313" key="1">
    <source>
        <dbReference type="EMBL" id="CAG8564848.1"/>
    </source>
</evidence>
<accession>A0ACA9M1U6</accession>